<dbReference type="AlphaFoldDB" id="A0AAW1KMK4"/>
<sequence>MGSKKKSLLRSEKCREHTDSRKLREDFSSMDATLTPNEMLKVRSEVADLKSILVELRDQMNNVIKSQQFLFAQYEGIKTGQELIESH</sequence>
<gene>
    <name evidence="2" type="ORF">QE152_g22321</name>
</gene>
<comment type="caution">
    <text evidence="2">The sequence shown here is derived from an EMBL/GenBank/DDBJ whole genome shotgun (WGS) entry which is preliminary data.</text>
</comment>
<evidence type="ECO:0000256" key="1">
    <source>
        <dbReference type="SAM" id="MobiDB-lite"/>
    </source>
</evidence>
<dbReference type="EMBL" id="JASPKY010000214">
    <property type="protein sequence ID" value="KAK9720061.1"/>
    <property type="molecule type" value="Genomic_DNA"/>
</dbReference>
<keyword evidence="3" id="KW-1185">Reference proteome</keyword>
<evidence type="ECO:0000313" key="2">
    <source>
        <dbReference type="EMBL" id="KAK9720061.1"/>
    </source>
</evidence>
<evidence type="ECO:0000313" key="3">
    <source>
        <dbReference type="Proteomes" id="UP001458880"/>
    </source>
</evidence>
<proteinExistence type="predicted"/>
<reference evidence="2 3" key="1">
    <citation type="journal article" date="2024" name="BMC Genomics">
        <title>De novo assembly and annotation of Popillia japonica's genome with initial clues to its potential as an invasive pest.</title>
        <authorList>
            <person name="Cucini C."/>
            <person name="Boschi S."/>
            <person name="Funari R."/>
            <person name="Cardaioli E."/>
            <person name="Iannotti N."/>
            <person name="Marturano G."/>
            <person name="Paoli F."/>
            <person name="Bruttini M."/>
            <person name="Carapelli A."/>
            <person name="Frati F."/>
            <person name="Nardi F."/>
        </authorList>
    </citation>
    <scope>NUCLEOTIDE SEQUENCE [LARGE SCALE GENOMIC DNA]</scope>
    <source>
        <strain evidence="2">DMR45628</strain>
    </source>
</reference>
<protein>
    <submittedName>
        <fullName evidence="2">Uncharacterized protein</fullName>
    </submittedName>
</protein>
<organism evidence="2 3">
    <name type="scientific">Popillia japonica</name>
    <name type="common">Japanese beetle</name>
    <dbReference type="NCBI Taxonomy" id="7064"/>
    <lineage>
        <taxon>Eukaryota</taxon>
        <taxon>Metazoa</taxon>
        <taxon>Ecdysozoa</taxon>
        <taxon>Arthropoda</taxon>
        <taxon>Hexapoda</taxon>
        <taxon>Insecta</taxon>
        <taxon>Pterygota</taxon>
        <taxon>Neoptera</taxon>
        <taxon>Endopterygota</taxon>
        <taxon>Coleoptera</taxon>
        <taxon>Polyphaga</taxon>
        <taxon>Scarabaeiformia</taxon>
        <taxon>Scarabaeidae</taxon>
        <taxon>Rutelinae</taxon>
        <taxon>Popillia</taxon>
    </lineage>
</organism>
<accession>A0AAW1KMK4</accession>
<feature type="compositionally biased region" description="Basic and acidic residues" evidence="1">
    <location>
        <begin position="9"/>
        <end position="27"/>
    </location>
</feature>
<name>A0AAW1KMK4_POPJA</name>
<feature type="region of interest" description="Disordered" evidence="1">
    <location>
        <begin position="1"/>
        <end position="30"/>
    </location>
</feature>
<dbReference type="Proteomes" id="UP001458880">
    <property type="component" value="Unassembled WGS sequence"/>
</dbReference>